<evidence type="ECO:0000313" key="3">
    <source>
        <dbReference type="Proteomes" id="UP001218218"/>
    </source>
</evidence>
<dbReference type="Pfam" id="PF12697">
    <property type="entry name" value="Abhydrolase_6"/>
    <property type="match status" value="1"/>
</dbReference>
<keyword evidence="2" id="KW-0378">Hydrolase</keyword>
<gene>
    <name evidence="2" type="ORF">DFH08DRAFT_878208</name>
</gene>
<evidence type="ECO:0000259" key="1">
    <source>
        <dbReference type="Pfam" id="PF12697"/>
    </source>
</evidence>
<reference evidence="2" key="1">
    <citation type="submission" date="2023-03" db="EMBL/GenBank/DDBJ databases">
        <title>Massive genome expansion in bonnet fungi (Mycena s.s.) driven by repeated elements and novel gene families across ecological guilds.</title>
        <authorList>
            <consortium name="Lawrence Berkeley National Laboratory"/>
            <person name="Harder C.B."/>
            <person name="Miyauchi S."/>
            <person name="Viragh M."/>
            <person name="Kuo A."/>
            <person name="Thoen E."/>
            <person name="Andreopoulos B."/>
            <person name="Lu D."/>
            <person name="Skrede I."/>
            <person name="Drula E."/>
            <person name="Henrissat B."/>
            <person name="Morin E."/>
            <person name="Kohler A."/>
            <person name="Barry K."/>
            <person name="LaButti K."/>
            <person name="Morin E."/>
            <person name="Salamov A."/>
            <person name="Lipzen A."/>
            <person name="Mereny Z."/>
            <person name="Hegedus B."/>
            <person name="Baldrian P."/>
            <person name="Stursova M."/>
            <person name="Weitz H."/>
            <person name="Taylor A."/>
            <person name="Grigoriev I.V."/>
            <person name="Nagy L.G."/>
            <person name="Martin F."/>
            <person name="Kauserud H."/>
        </authorList>
    </citation>
    <scope>NUCLEOTIDE SEQUENCE</scope>
    <source>
        <strain evidence="2">CBHHK002</strain>
    </source>
</reference>
<dbReference type="Gene3D" id="3.40.50.1820">
    <property type="entry name" value="alpha/beta hydrolase"/>
    <property type="match status" value="1"/>
</dbReference>
<dbReference type="SUPFAM" id="SSF53474">
    <property type="entry name" value="alpha/beta-Hydrolases"/>
    <property type="match status" value="1"/>
</dbReference>
<dbReference type="EMBL" id="JARIHO010000031">
    <property type="protein sequence ID" value="KAJ7336248.1"/>
    <property type="molecule type" value="Genomic_DNA"/>
</dbReference>
<keyword evidence="3" id="KW-1185">Reference proteome</keyword>
<proteinExistence type="predicted"/>
<evidence type="ECO:0000313" key="2">
    <source>
        <dbReference type="EMBL" id="KAJ7336248.1"/>
    </source>
</evidence>
<name>A0AAD7EMP2_9AGAR</name>
<dbReference type="InterPro" id="IPR052897">
    <property type="entry name" value="Sec-Metab_Biosynth_Hydrolase"/>
</dbReference>
<feature type="domain" description="AB hydrolase-1" evidence="1">
    <location>
        <begin position="10"/>
        <end position="246"/>
    </location>
</feature>
<dbReference type="InterPro" id="IPR000073">
    <property type="entry name" value="AB_hydrolase_1"/>
</dbReference>
<dbReference type="PANTHER" id="PTHR37017">
    <property type="entry name" value="AB HYDROLASE-1 DOMAIN-CONTAINING PROTEIN-RELATED"/>
    <property type="match status" value="1"/>
</dbReference>
<accession>A0AAD7EMP2</accession>
<dbReference type="Proteomes" id="UP001218218">
    <property type="component" value="Unassembled WGS sequence"/>
</dbReference>
<dbReference type="GO" id="GO:0016787">
    <property type="term" value="F:hydrolase activity"/>
    <property type="evidence" value="ECO:0007669"/>
    <property type="project" value="UniProtKB-KW"/>
</dbReference>
<dbReference type="InterPro" id="IPR029058">
    <property type="entry name" value="AB_hydrolase_fold"/>
</dbReference>
<dbReference type="AlphaFoldDB" id="A0AAD7EMP2"/>
<organism evidence="2 3">
    <name type="scientific">Mycena albidolilacea</name>
    <dbReference type="NCBI Taxonomy" id="1033008"/>
    <lineage>
        <taxon>Eukaryota</taxon>
        <taxon>Fungi</taxon>
        <taxon>Dikarya</taxon>
        <taxon>Basidiomycota</taxon>
        <taxon>Agaricomycotina</taxon>
        <taxon>Agaricomycetes</taxon>
        <taxon>Agaricomycetidae</taxon>
        <taxon>Agaricales</taxon>
        <taxon>Marasmiineae</taxon>
        <taxon>Mycenaceae</taxon>
        <taxon>Mycena</taxon>
    </lineage>
</organism>
<protein>
    <submittedName>
        <fullName evidence="2">Alpha/beta hydrolase fold-1</fullName>
    </submittedName>
</protein>
<dbReference type="PANTHER" id="PTHR37017:SF13">
    <property type="entry name" value="AB HYDROLASE-1 DOMAIN-CONTAINING PROTEIN"/>
    <property type="match status" value="1"/>
</dbReference>
<comment type="caution">
    <text evidence="2">The sequence shown here is derived from an EMBL/GenBank/DDBJ whole genome shotgun (WGS) entry which is preliminary data.</text>
</comment>
<sequence length="256" mass="27424">MSSTTTKPSIIVIPGSFTPLAFWVPIIADLKAHGYDAHGIELETVGRRDKAPGLYDDAAKVAALASRLADEGRDVVLVPHSYGGIVACEASKGLAKSVREREGKPGGIVRIIFVTAVVGLEGQSVKDVFADGELDFFHVEAGYMVMDAASSAAVAFSDLSPEEGLAWASKMPDHSAISFTQSLTYGAYKDVAVSYLFCEHDKLVTPEVQNKIIAAMESEMAGRRVERHLVRSDHAINASHPKTVVEVVRKALGDVE</sequence>